<feature type="domain" description="GIY-YIG" evidence="1">
    <location>
        <begin position="1"/>
        <end position="76"/>
    </location>
</feature>
<protein>
    <submittedName>
        <fullName evidence="2">GIY-YIG nuclease family protein</fullName>
    </submittedName>
</protein>
<keyword evidence="3" id="KW-1185">Reference proteome</keyword>
<dbReference type="Pfam" id="PF01541">
    <property type="entry name" value="GIY-YIG"/>
    <property type="match status" value="1"/>
</dbReference>
<dbReference type="InterPro" id="IPR035901">
    <property type="entry name" value="GIY-YIG_endonuc_sf"/>
</dbReference>
<gene>
    <name evidence="2" type="ORF">HL667_26145</name>
</gene>
<dbReference type="Proteomes" id="UP000886476">
    <property type="component" value="Unassembled WGS sequence"/>
</dbReference>
<dbReference type="RefSeq" id="WP_172113574.1">
    <property type="nucleotide sequence ID" value="NZ_JABFDN010000011.1"/>
</dbReference>
<evidence type="ECO:0000259" key="1">
    <source>
        <dbReference type="PROSITE" id="PS50164"/>
    </source>
</evidence>
<comment type="caution">
    <text evidence="2">The sequence shown here is derived from an EMBL/GenBank/DDBJ whole genome shotgun (WGS) entry which is preliminary data.</text>
</comment>
<name>A0ABX2CJY6_9BRAD</name>
<organism evidence="2 3">
    <name type="scientific">Bradyrhizobium aeschynomenes</name>
    <dbReference type="NCBI Taxonomy" id="2734909"/>
    <lineage>
        <taxon>Bacteria</taxon>
        <taxon>Pseudomonadati</taxon>
        <taxon>Pseudomonadota</taxon>
        <taxon>Alphaproteobacteria</taxon>
        <taxon>Hyphomicrobiales</taxon>
        <taxon>Nitrobacteraceae</taxon>
        <taxon>Bradyrhizobium</taxon>
    </lineage>
</organism>
<dbReference type="SUPFAM" id="SSF82771">
    <property type="entry name" value="GIY-YIG endonuclease"/>
    <property type="match status" value="1"/>
</dbReference>
<sequence length="83" mass="9649">MWYVYIIRSVSFPDQEYVGATADIKQRLKDHNAGRSAHTSKFLPWALVWYCAFPDEHRALAFEAYLKSHSGRAFSKKRLLGRS</sequence>
<reference evidence="2" key="1">
    <citation type="submission" date="2020-05" db="EMBL/GenBank/DDBJ databases">
        <title>Nod-independent and nitrogen-fixing Bradyrhizobium aeschynomene sp. nov. isolated from nodules of Aeschynomene indica.</title>
        <authorList>
            <person name="Zhang Z."/>
        </authorList>
    </citation>
    <scope>NUCLEOTIDE SEQUENCE</scope>
    <source>
        <strain evidence="2">83012</strain>
    </source>
</reference>
<dbReference type="InterPro" id="IPR000305">
    <property type="entry name" value="GIY-YIG_endonuc"/>
</dbReference>
<proteinExistence type="predicted"/>
<dbReference type="EMBL" id="JABFDN010000011">
    <property type="protein sequence ID" value="NPU68507.1"/>
    <property type="molecule type" value="Genomic_DNA"/>
</dbReference>
<accession>A0ABX2CJY6</accession>
<evidence type="ECO:0000313" key="2">
    <source>
        <dbReference type="EMBL" id="NPU68507.1"/>
    </source>
</evidence>
<evidence type="ECO:0000313" key="3">
    <source>
        <dbReference type="Proteomes" id="UP000886476"/>
    </source>
</evidence>
<dbReference type="PROSITE" id="PS50164">
    <property type="entry name" value="GIY_YIG"/>
    <property type="match status" value="1"/>
</dbReference>
<dbReference type="Gene3D" id="3.40.1440.10">
    <property type="entry name" value="GIY-YIG endonuclease"/>
    <property type="match status" value="1"/>
</dbReference>
<dbReference type="CDD" id="cd10449">
    <property type="entry name" value="GIY-YIG_SLX1_like"/>
    <property type="match status" value="1"/>
</dbReference>